<evidence type="ECO:0000256" key="2">
    <source>
        <dbReference type="ARBA" id="ARBA00022448"/>
    </source>
</evidence>
<evidence type="ECO:0000256" key="7">
    <source>
        <dbReference type="ARBA" id="ARBA00023004"/>
    </source>
</evidence>
<dbReference type="GO" id="GO:0005886">
    <property type="term" value="C:plasma membrane"/>
    <property type="evidence" value="ECO:0007669"/>
    <property type="project" value="UniProtKB-SubCell"/>
</dbReference>
<evidence type="ECO:0000256" key="1">
    <source>
        <dbReference type="ARBA" id="ARBA00004202"/>
    </source>
</evidence>
<keyword evidence="4" id="KW-0410">Iron transport</keyword>
<dbReference type="AlphaFoldDB" id="A0A3N1HQU4"/>
<name>A0A3N1HQU4_9ACTN</name>
<evidence type="ECO:0000256" key="8">
    <source>
        <dbReference type="ARBA" id="ARBA00023065"/>
    </source>
</evidence>
<keyword evidence="3" id="KW-1003">Cell membrane</keyword>
<evidence type="ECO:0000256" key="5">
    <source>
        <dbReference type="ARBA" id="ARBA00022741"/>
    </source>
</evidence>
<keyword evidence="12" id="KW-1185">Reference proteome</keyword>
<keyword evidence="8" id="KW-0406">Ion transport</keyword>
<evidence type="ECO:0000256" key="6">
    <source>
        <dbReference type="ARBA" id="ARBA00022840"/>
    </source>
</evidence>
<dbReference type="RefSeq" id="WP_123379115.1">
    <property type="nucleotide sequence ID" value="NZ_RJKN01000002.1"/>
</dbReference>
<evidence type="ECO:0000313" key="11">
    <source>
        <dbReference type="EMBL" id="ROP44898.1"/>
    </source>
</evidence>
<dbReference type="PANTHER" id="PTHR42771">
    <property type="entry name" value="IRON(3+)-HYDROXAMATE IMPORT ATP-BINDING PROTEIN FHUC"/>
    <property type="match status" value="1"/>
</dbReference>
<protein>
    <submittedName>
        <fullName evidence="11">Iron complex transport system ATP-binding protein</fullName>
    </submittedName>
</protein>
<evidence type="ECO:0000256" key="9">
    <source>
        <dbReference type="ARBA" id="ARBA00023136"/>
    </source>
</evidence>
<dbReference type="GO" id="GO:0006826">
    <property type="term" value="P:iron ion transport"/>
    <property type="evidence" value="ECO:0007669"/>
    <property type="project" value="UniProtKB-KW"/>
</dbReference>
<dbReference type="InParanoid" id="A0A3N1HQU4"/>
<dbReference type="GO" id="GO:0016887">
    <property type="term" value="F:ATP hydrolysis activity"/>
    <property type="evidence" value="ECO:0007669"/>
    <property type="project" value="InterPro"/>
</dbReference>
<dbReference type="Pfam" id="PF00005">
    <property type="entry name" value="ABC_tran"/>
    <property type="match status" value="1"/>
</dbReference>
<dbReference type="PROSITE" id="PS50893">
    <property type="entry name" value="ABC_TRANSPORTER_2"/>
    <property type="match status" value="1"/>
</dbReference>
<keyword evidence="6 11" id="KW-0067">ATP-binding</keyword>
<proteinExistence type="predicted"/>
<feature type="domain" description="ABC transporter" evidence="10">
    <location>
        <begin position="2"/>
        <end position="242"/>
    </location>
</feature>
<evidence type="ECO:0000256" key="4">
    <source>
        <dbReference type="ARBA" id="ARBA00022496"/>
    </source>
</evidence>
<dbReference type="Proteomes" id="UP000276232">
    <property type="component" value="Unassembled WGS sequence"/>
</dbReference>
<dbReference type="EMBL" id="RJKN01000002">
    <property type="protein sequence ID" value="ROP44898.1"/>
    <property type="molecule type" value="Genomic_DNA"/>
</dbReference>
<comment type="caution">
    <text evidence="11">The sequence shown here is derived from an EMBL/GenBank/DDBJ whole genome shotgun (WGS) entry which is preliminary data.</text>
</comment>
<dbReference type="Gene3D" id="3.40.50.300">
    <property type="entry name" value="P-loop containing nucleotide triphosphate hydrolases"/>
    <property type="match status" value="1"/>
</dbReference>
<keyword evidence="2" id="KW-0813">Transport</keyword>
<comment type="subcellular location">
    <subcellularLocation>
        <location evidence="1">Cell membrane</location>
        <topology evidence="1">Peripheral membrane protein</topology>
    </subcellularLocation>
</comment>
<evidence type="ECO:0000313" key="12">
    <source>
        <dbReference type="Proteomes" id="UP000276232"/>
    </source>
</evidence>
<dbReference type="PANTHER" id="PTHR42771:SF3">
    <property type="entry name" value="PETROBACTIN IMPORT ATP-BINDING PROTEIN YCLP"/>
    <property type="match status" value="1"/>
</dbReference>
<evidence type="ECO:0000259" key="10">
    <source>
        <dbReference type="PROSITE" id="PS50893"/>
    </source>
</evidence>
<dbReference type="InterPro" id="IPR003439">
    <property type="entry name" value="ABC_transporter-like_ATP-bd"/>
</dbReference>
<accession>A0A3N1HQU4</accession>
<keyword evidence="5" id="KW-0547">Nucleotide-binding</keyword>
<dbReference type="FunFam" id="3.40.50.300:FF:000134">
    <property type="entry name" value="Iron-enterobactin ABC transporter ATP-binding protein"/>
    <property type="match status" value="1"/>
</dbReference>
<dbReference type="SUPFAM" id="SSF52540">
    <property type="entry name" value="P-loop containing nucleoside triphosphate hydrolases"/>
    <property type="match status" value="1"/>
</dbReference>
<evidence type="ECO:0000256" key="3">
    <source>
        <dbReference type="ARBA" id="ARBA00022475"/>
    </source>
</evidence>
<dbReference type="OrthoDB" id="5296765at2"/>
<gene>
    <name evidence="11" type="ORF">EDC03_1028</name>
</gene>
<keyword evidence="9" id="KW-0472">Membrane</keyword>
<dbReference type="InterPro" id="IPR051535">
    <property type="entry name" value="Siderophore_ABC-ATPase"/>
</dbReference>
<dbReference type="GO" id="GO:0005524">
    <property type="term" value="F:ATP binding"/>
    <property type="evidence" value="ECO:0007669"/>
    <property type="project" value="UniProtKB-KW"/>
</dbReference>
<dbReference type="SMART" id="SM00382">
    <property type="entry name" value="AAA"/>
    <property type="match status" value="1"/>
</dbReference>
<sequence>MITVRGVSASHPGGGRVVHDVDLDVAPGAVTALIGPNGAGKSTLLAVMSRLLEPDAGAVLLDGRDVRSLPGDVVARRTAVLRQDTQLAVRLTVRELVALGRFPHSGGRPTDADRALVAQSVADVELADLADRRLDRLSGGQRQRAHLAMTLCQVDGGEGGEHLLLDEPLAALDVRHAGAVMRLLRRRAAERAASVVVVVHDIGFAAAHADRVVAMRDGRVVADGPTAEVITSPVLSDLYATDVVVHEIGGRRLVAHHG</sequence>
<keyword evidence="7" id="KW-0408">Iron</keyword>
<reference evidence="11 12" key="1">
    <citation type="journal article" date="2015" name="Stand. Genomic Sci.">
        <title>Genomic Encyclopedia of Bacterial and Archaeal Type Strains, Phase III: the genomes of soil and plant-associated and newly described type strains.</title>
        <authorList>
            <person name="Whitman W.B."/>
            <person name="Woyke T."/>
            <person name="Klenk H.P."/>
            <person name="Zhou Y."/>
            <person name="Lilburn T.G."/>
            <person name="Beck B.J."/>
            <person name="De Vos P."/>
            <person name="Vandamme P."/>
            <person name="Eisen J.A."/>
            <person name="Garrity G."/>
            <person name="Hugenholtz P."/>
            <person name="Kyrpides N.C."/>
        </authorList>
    </citation>
    <scope>NUCLEOTIDE SEQUENCE [LARGE SCALE GENOMIC DNA]</scope>
    <source>
        <strain evidence="11 12">CECT 7306</strain>
    </source>
</reference>
<organism evidence="11 12">
    <name type="scientific">Pseudokineococcus lusitanus</name>
    <dbReference type="NCBI Taxonomy" id="763993"/>
    <lineage>
        <taxon>Bacteria</taxon>
        <taxon>Bacillati</taxon>
        <taxon>Actinomycetota</taxon>
        <taxon>Actinomycetes</taxon>
        <taxon>Kineosporiales</taxon>
        <taxon>Kineosporiaceae</taxon>
        <taxon>Pseudokineococcus</taxon>
    </lineage>
</organism>
<dbReference type="InterPro" id="IPR003593">
    <property type="entry name" value="AAA+_ATPase"/>
</dbReference>
<dbReference type="InterPro" id="IPR027417">
    <property type="entry name" value="P-loop_NTPase"/>
</dbReference>